<comment type="caution">
    <text evidence="1">The sequence shown here is derived from an EMBL/GenBank/DDBJ whole genome shotgun (WGS) entry which is preliminary data.</text>
</comment>
<proteinExistence type="predicted"/>
<sequence length="61" mass="6923">MDDLQRNNFQERTLVRSPAQYCLSSGGVATTTSLLPKSRKAVMWKAMLEKTTRYSQRANSV</sequence>
<organism evidence="1 2">
    <name type="scientific">Liparis tanakae</name>
    <name type="common">Tanaka's snailfish</name>
    <dbReference type="NCBI Taxonomy" id="230148"/>
    <lineage>
        <taxon>Eukaryota</taxon>
        <taxon>Metazoa</taxon>
        <taxon>Chordata</taxon>
        <taxon>Craniata</taxon>
        <taxon>Vertebrata</taxon>
        <taxon>Euteleostomi</taxon>
        <taxon>Actinopterygii</taxon>
        <taxon>Neopterygii</taxon>
        <taxon>Teleostei</taxon>
        <taxon>Neoteleostei</taxon>
        <taxon>Acanthomorphata</taxon>
        <taxon>Eupercaria</taxon>
        <taxon>Perciformes</taxon>
        <taxon>Cottioidei</taxon>
        <taxon>Cottales</taxon>
        <taxon>Liparidae</taxon>
        <taxon>Liparis</taxon>
    </lineage>
</organism>
<reference evidence="1 2" key="1">
    <citation type="submission" date="2019-03" db="EMBL/GenBank/DDBJ databases">
        <title>First draft genome of Liparis tanakae, snailfish: a comprehensive survey of snailfish specific genes.</title>
        <authorList>
            <person name="Kim W."/>
            <person name="Song I."/>
            <person name="Jeong J.-H."/>
            <person name="Kim D."/>
            <person name="Kim S."/>
            <person name="Ryu S."/>
            <person name="Song J.Y."/>
            <person name="Lee S.K."/>
        </authorList>
    </citation>
    <scope>NUCLEOTIDE SEQUENCE [LARGE SCALE GENOMIC DNA]</scope>
    <source>
        <tissue evidence="1">Muscle</tissue>
    </source>
</reference>
<dbReference type="OrthoDB" id="9950206at2759"/>
<name>A0A4Z2F343_9TELE</name>
<evidence type="ECO:0000313" key="2">
    <source>
        <dbReference type="Proteomes" id="UP000314294"/>
    </source>
</evidence>
<gene>
    <name evidence="1" type="ORF">EYF80_054723</name>
</gene>
<dbReference type="Proteomes" id="UP000314294">
    <property type="component" value="Unassembled WGS sequence"/>
</dbReference>
<keyword evidence="2" id="KW-1185">Reference proteome</keyword>
<protein>
    <submittedName>
        <fullName evidence="1">Uncharacterized protein</fullName>
    </submittedName>
</protein>
<evidence type="ECO:0000313" key="1">
    <source>
        <dbReference type="EMBL" id="TNN35104.1"/>
    </source>
</evidence>
<dbReference type="EMBL" id="SRLO01001829">
    <property type="protein sequence ID" value="TNN35104.1"/>
    <property type="molecule type" value="Genomic_DNA"/>
</dbReference>
<accession>A0A4Z2F343</accession>
<dbReference type="AlphaFoldDB" id="A0A4Z2F343"/>